<evidence type="ECO:0000259" key="8">
    <source>
        <dbReference type="Pfam" id="PF12417"/>
    </source>
</evidence>
<dbReference type="AlphaFoldDB" id="A0A8H4H8D2"/>
<dbReference type="PANTHER" id="PTHR24305">
    <property type="entry name" value="CYTOCHROME P450"/>
    <property type="match status" value="1"/>
</dbReference>
<reference evidence="9" key="1">
    <citation type="journal article" date="2020" name="bioRxiv">
        <title>Genomic and phenotypic heterogeneity of clinical isolates of the human pathogens Aspergillus fumigatus, Aspergillus lentulus and Aspergillus fumigatiaffinis.</title>
        <authorList>
            <person name="dos Santos R.A.C."/>
            <person name="Steenwyk J.L."/>
            <person name="Rivero-Menendez O."/>
            <person name="Mead M.E."/>
            <person name="Silva L.P."/>
            <person name="Bastos R.W."/>
            <person name="Alastruey-Izquierdo A."/>
            <person name="Goldman G.H."/>
            <person name="Rokas A."/>
        </authorList>
    </citation>
    <scope>NUCLEOTIDE SEQUENCE</scope>
    <source>
        <strain evidence="9">CNM-CM6805</strain>
    </source>
</reference>
<evidence type="ECO:0000256" key="3">
    <source>
        <dbReference type="ARBA" id="ARBA00022723"/>
    </source>
</evidence>
<keyword evidence="3 7" id="KW-0479">Metal-binding</keyword>
<dbReference type="Pfam" id="PF12417">
    <property type="entry name" value="DUF3669"/>
    <property type="match status" value="1"/>
</dbReference>
<dbReference type="InterPro" id="IPR036396">
    <property type="entry name" value="Cyt_P450_sf"/>
</dbReference>
<dbReference type="InterPro" id="IPR017972">
    <property type="entry name" value="Cyt_P450_CS"/>
</dbReference>
<gene>
    <name evidence="9" type="ORF">CNMCM6805_006098</name>
</gene>
<proteinExistence type="inferred from homology"/>
<name>A0A8H4H8D2_9EURO</name>
<dbReference type="Proteomes" id="UP000653565">
    <property type="component" value="Unassembled WGS sequence"/>
</dbReference>
<evidence type="ECO:0000256" key="6">
    <source>
        <dbReference type="ARBA" id="ARBA00023033"/>
    </source>
</evidence>
<reference evidence="9" key="2">
    <citation type="submission" date="2020-04" db="EMBL/GenBank/DDBJ databases">
        <authorList>
            <person name="Santos R.A.C."/>
            <person name="Steenwyk J.L."/>
            <person name="Rivero-Menendez O."/>
            <person name="Mead M.E."/>
            <person name="Silva L.P."/>
            <person name="Bastos R.W."/>
            <person name="Alastruey-Izquierdo A."/>
            <person name="Goldman G.H."/>
            <person name="Rokas A."/>
        </authorList>
    </citation>
    <scope>NUCLEOTIDE SEQUENCE</scope>
    <source>
        <strain evidence="9">CNM-CM6805</strain>
    </source>
</reference>
<dbReference type="GO" id="GO:0044550">
    <property type="term" value="P:secondary metabolite biosynthetic process"/>
    <property type="evidence" value="ECO:0007669"/>
    <property type="project" value="UniProtKB-ARBA"/>
</dbReference>
<evidence type="ECO:0000256" key="1">
    <source>
        <dbReference type="ARBA" id="ARBA00001971"/>
    </source>
</evidence>
<dbReference type="InterPro" id="IPR001128">
    <property type="entry name" value="Cyt_P450"/>
</dbReference>
<keyword evidence="7" id="KW-0349">Heme</keyword>
<keyword evidence="5 7" id="KW-0408">Iron</keyword>
<dbReference type="Gene3D" id="1.10.630.10">
    <property type="entry name" value="Cytochrome P450"/>
    <property type="match status" value="1"/>
</dbReference>
<dbReference type="PANTHER" id="PTHR24305:SF235">
    <property type="entry name" value="CYTOCHROME P450 MONOOXYGENASE APDB-RELATED"/>
    <property type="match status" value="1"/>
</dbReference>
<protein>
    <recommendedName>
        <fullName evidence="8">DUF3669 domain-containing protein</fullName>
    </recommendedName>
</protein>
<dbReference type="GO" id="GO:0004497">
    <property type="term" value="F:monooxygenase activity"/>
    <property type="evidence" value="ECO:0007669"/>
    <property type="project" value="UniProtKB-KW"/>
</dbReference>
<comment type="caution">
    <text evidence="9">The sequence shown here is derived from an EMBL/GenBank/DDBJ whole genome shotgun (WGS) entry which is preliminary data.</text>
</comment>
<dbReference type="PRINTS" id="PR00385">
    <property type="entry name" value="P450"/>
</dbReference>
<dbReference type="PROSITE" id="PS00086">
    <property type="entry name" value="CYTOCHROME_P450"/>
    <property type="match status" value="1"/>
</dbReference>
<dbReference type="InterPro" id="IPR050121">
    <property type="entry name" value="Cytochrome_P450_monoxygenase"/>
</dbReference>
<organism evidence="9 10">
    <name type="scientific">Aspergillus fumigatiaffinis</name>
    <dbReference type="NCBI Taxonomy" id="340414"/>
    <lineage>
        <taxon>Eukaryota</taxon>
        <taxon>Fungi</taxon>
        <taxon>Dikarya</taxon>
        <taxon>Ascomycota</taxon>
        <taxon>Pezizomycotina</taxon>
        <taxon>Eurotiomycetes</taxon>
        <taxon>Eurotiomycetidae</taxon>
        <taxon>Eurotiales</taxon>
        <taxon>Aspergillaceae</taxon>
        <taxon>Aspergillus</taxon>
        <taxon>Aspergillus subgen. Fumigati</taxon>
    </lineage>
</organism>
<sequence length="799" mass="89358">MEKLWNNYMMHLRIQQSFDRLSYLACQIEIPRAAWFANKNSEFWKDNLHLFPNDPTFPRKPREILCMERIFPLPEPIRQALIDLFCNPNNVIQAKNDPSNKDCLVRLLLGRRRFGTSRPGGSMFFSLRNYKLHVDQIQMLDLDAEEFAIGVSDALAVLHWHTRIDAMDIEFVLGSSPLDQNAVRRVVPLPDIERLAPGTSTFERTTNSSPNFKKRFVSLWVLDFDACVPVTMDDGGVRQAVKAFLETDPFCPRPGSGDPYAEKLWQVFSQRYISTGRKILAGTPILPPISKEGLRVTHEDKGAQEDQVELIDGTERKYIETLEEKPKQATQTPLSAVSSTLSLENLESIIGGAINETRVAPNWLSFSSLEDFEAIYGFNKAIEKNEFYDFGRNRGSRPESIFAAKTDASHRVKKKKVVSPALTNTRIATYKPVIDKHVGILLARLQSRLKGSIQDGENNGTTALNVAPVVHQFTLDTLLELLFGPNLAAHPYTNTPAGEGVCSNLRIMSKMAWSFSLWPTFGWLMNARPVDAMLRRPTYSKQGVLTGMAGLMGVAMPKLLRNPQQVVASSQPSIVKSWLEVPLDDANHMTPAEVASEATNMIIAGPGSTAAALTAVIFYLGTKEGQTWQERIRDQGRASQSNGLGPSSPELQAVIKETLRLTAPFPTAFPRVIRPGAEMAIPSLAAPLPVGTMVSANTFVLGRSRELWANDAEEWKPQRWLGSEQHRREMDAKFVAFSKGSRSCIGRELALLVLAQAVIGIIQQWRFRSRGELQGKSFLEMQYDECWIEFEPLDLSLSA</sequence>
<dbReference type="InterPro" id="IPR022137">
    <property type="entry name" value="Znf_prot_DUF3669"/>
</dbReference>
<dbReference type="EMBL" id="JAAAPX010000035">
    <property type="protein sequence ID" value="KAF4238931.1"/>
    <property type="molecule type" value="Genomic_DNA"/>
</dbReference>
<comment type="similarity">
    <text evidence="2">Belongs to the cytochrome P450 family.</text>
</comment>
<evidence type="ECO:0000256" key="5">
    <source>
        <dbReference type="ARBA" id="ARBA00023004"/>
    </source>
</evidence>
<dbReference type="GO" id="GO:0020037">
    <property type="term" value="F:heme binding"/>
    <property type="evidence" value="ECO:0007669"/>
    <property type="project" value="InterPro"/>
</dbReference>
<dbReference type="PRINTS" id="PR00463">
    <property type="entry name" value="EP450I"/>
</dbReference>
<dbReference type="GO" id="GO:0016705">
    <property type="term" value="F:oxidoreductase activity, acting on paired donors, with incorporation or reduction of molecular oxygen"/>
    <property type="evidence" value="ECO:0007669"/>
    <property type="project" value="InterPro"/>
</dbReference>
<evidence type="ECO:0000256" key="4">
    <source>
        <dbReference type="ARBA" id="ARBA00023002"/>
    </source>
</evidence>
<comment type="cofactor">
    <cofactor evidence="1 7">
        <name>heme</name>
        <dbReference type="ChEBI" id="CHEBI:30413"/>
    </cofactor>
</comment>
<feature type="domain" description="DUF3669" evidence="8">
    <location>
        <begin position="219"/>
        <end position="281"/>
    </location>
</feature>
<keyword evidence="10" id="KW-1185">Reference proteome</keyword>
<evidence type="ECO:0000256" key="2">
    <source>
        <dbReference type="ARBA" id="ARBA00010617"/>
    </source>
</evidence>
<dbReference type="SUPFAM" id="SSF48264">
    <property type="entry name" value="Cytochrome P450"/>
    <property type="match status" value="1"/>
</dbReference>
<dbReference type="InterPro" id="IPR002401">
    <property type="entry name" value="Cyt_P450_E_grp-I"/>
</dbReference>
<dbReference type="GO" id="GO:0005506">
    <property type="term" value="F:iron ion binding"/>
    <property type="evidence" value="ECO:0007669"/>
    <property type="project" value="InterPro"/>
</dbReference>
<accession>A0A8H4H8D2</accession>
<evidence type="ECO:0000256" key="7">
    <source>
        <dbReference type="PIRSR" id="PIRSR602401-1"/>
    </source>
</evidence>
<evidence type="ECO:0000313" key="9">
    <source>
        <dbReference type="EMBL" id="KAF4238931.1"/>
    </source>
</evidence>
<keyword evidence="6" id="KW-0503">Monooxygenase</keyword>
<dbReference type="Pfam" id="PF00067">
    <property type="entry name" value="p450"/>
    <property type="match status" value="1"/>
</dbReference>
<evidence type="ECO:0000313" key="10">
    <source>
        <dbReference type="Proteomes" id="UP000653565"/>
    </source>
</evidence>
<keyword evidence="4" id="KW-0560">Oxidoreductase</keyword>
<feature type="binding site" description="axial binding residue" evidence="7">
    <location>
        <position position="744"/>
    </location>
    <ligand>
        <name>heme</name>
        <dbReference type="ChEBI" id="CHEBI:30413"/>
    </ligand>
    <ligandPart>
        <name>Fe</name>
        <dbReference type="ChEBI" id="CHEBI:18248"/>
    </ligandPart>
</feature>
<dbReference type="GO" id="GO:0044283">
    <property type="term" value="P:small molecule biosynthetic process"/>
    <property type="evidence" value="ECO:0007669"/>
    <property type="project" value="UniProtKB-ARBA"/>
</dbReference>